<accession>A0A8T0FKU5</accession>
<comment type="caution">
    <text evidence="2">The sequence shown here is derived from an EMBL/GenBank/DDBJ whole genome shotgun (WGS) entry which is preliminary data.</text>
</comment>
<feature type="compositionally biased region" description="Low complexity" evidence="1">
    <location>
        <begin position="137"/>
        <end position="149"/>
    </location>
</feature>
<reference evidence="2" key="1">
    <citation type="journal article" date="2020" name="bioRxiv">
        <title>Chromosome-level reference genome of the European wasp spider Argiope bruennichi: a resource for studies on range expansion and evolutionary adaptation.</title>
        <authorList>
            <person name="Sheffer M.M."/>
            <person name="Hoppe A."/>
            <person name="Krehenwinkel H."/>
            <person name="Uhl G."/>
            <person name="Kuss A.W."/>
            <person name="Jensen L."/>
            <person name="Jensen C."/>
            <person name="Gillespie R.G."/>
            <person name="Hoff K.J."/>
            <person name="Prost S."/>
        </authorList>
    </citation>
    <scope>NUCLEOTIDE SEQUENCE</scope>
</reference>
<dbReference type="Proteomes" id="UP000807504">
    <property type="component" value="Unassembled WGS sequence"/>
</dbReference>
<feature type="region of interest" description="Disordered" evidence="1">
    <location>
        <begin position="137"/>
        <end position="185"/>
    </location>
</feature>
<gene>
    <name evidence="2" type="ORF">HNY73_005933</name>
</gene>
<evidence type="ECO:0000313" key="2">
    <source>
        <dbReference type="EMBL" id="KAF8790995.1"/>
    </source>
</evidence>
<organism evidence="2 3">
    <name type="scientific">Argiope bruennichi</name>
    <name type="common">Wasp spider</name>
    <name type="synonym">Aranea bruennichi</name>
    <dbReference type="NCBI Taxonomy" id="94029"/>
    <lineage>
        <taxon>Eukaryota</taxon>
        <taxon>Metazoa</taxon>
        <taxon>Ecdysozoa</taxon>
        <taxon>Arthropoda</taxon>
        <taxon>Chelicerata</taxon>
        <taxon>Arachnida</taxon>
        <taxon>Araneae</taxon>
        <taxon>Araneomorphae</taxon>
        <taxon>Entelegynae</taxon>
        <taxon>Araneoidea</taxon>
        <taxon>Araneidae</taxon>
        <taxon>Argiope</taxon>
    </lineage>
</organism>
<reference evidence="2" key="2">
    <citation type="submission" date="2020-06" db="EMBL/GenBank/DDBJ databases">
        <authorList>
            <person name="Sheffer M."/>
        </authorList>
    </citation>
    <scope>NUCLEOTIDE SEQUENCE</scope>
</reference>
<evidence type="ECO:0000256" key="1">
    <source>
        <dbReference type="SAM" id="MobiDB-lite"/>
    </source>
</evidence>
<name>A0A8T0FKU5_ARGBR</name>
<sequence>MLLKKKKPCSYKNHFKFLAVQGHEVLPLKGFAISHQTLTTHVVNFKVAHDWMAAENPELAQLLKSFFLQACLQTWHKEICDDCTQIASAHRYKSVSCQNKRVRGKKRLQTETRQDSKMMQSVPSLIESIEELIIESTTETISGPSTTEPTPEPSIHESVAGPSTIEPSLESVHGPSTAEPPSTEFVAVPSTAENTPLQMHILPLTFPSEVP</sequence>
<dbReference type="AlphaFoldDB" id="A0A8T0FKU5"/>
<dbReference type="EMBL" id="JABXBU010000011">
    <property type="protein sequence ID" value="KAF8790995.1"/>
    <property type="molecule type" value="Genomic_DNA"/>
</dbReference>
<keyword evidence="3" id="KW-1185">Reference proteome</keyword>
<protein>
    <submittedName>
        <fullName evidence="2">Uncharacterized protein</fullName>
    </submittedName>
</protein>
<evidence type="ECO:0000313" key="3">
    <source>
        <dbReference type="Proteomes" id="UP000807504"/>
    </source>
</evidence>
<proteinExistence type="predicted"/>